<dbReference type="Proteomes" id="UP000823388">
    <property type="component" value="Chromosome 5N"/>
</dbReference>
<organism evidence="2 3">
    <name type="scientific">Panicum virgatum</name>
    <name type="common">Blackwell switchgrass</name>
    <dbReference type="NCBI Taxonomy" id="38727"/>
    <lineage>
        <taxon>Eukaryota</taxon>
        <taxon>Viridiplantae</taxon>
        <taxon>Streptophyta</taxon>
        <taxon>Embryophyta</taxon>
        <taxon>Tracheophyta</taxon>
        <taxon>Spermatophyta</taxon>
        <taxon>Magnoliopsida</taxon>
        <taxon>Liliopsida</taxon>
        <taxon>Poales</taxon>
        <taxon>Poaceae</taxon>
        <taxon>PACMAD clade</taxon>
        <taxon>Panicoideae</taxon>
        <taxon>Panicodae</taxon>
        <taxon>Paniceae</taxon>
        <taxon>Panicinae</taxon>
        <taxon>Panicum</taxon>
        <taxon>Panicum sect. Hiantes</taxon>
    </lineage>
</organism>
<proteinExistence type="predicted"/>
<dbReference type="EMBL" id="CM029046">
    <property type="protein sequence ID" value="KAG2587103.1"/>
    <property type="molecule type" value="Genomic_DNA"/>
</dbReference>
<evidence type="ECO:0000256" key="1">
    <source>
        <dbReference type="SAM" id="MobiDB-lite"/>
    </source>
</evidence>
<feature type="compositionally biased region" description="Low complexity" evidence="1">
    <location>
        <begin position="69"/>
        <end position="81"/>
    </location>
</feature>
<feature type="compositionally biased region" description="Basic and acidic residues" evidence="1">
    <location>
        <begin position="82"/>
        <end position="93"/>
    </location>
</feature>
<gene>
    <name evidence="2" type="ORF">PVAP13_5NG087462</name>
</gene>
<feature type="compositionally biased region" description="Gly residues" evidence="1">
    <location>
        <begin position="54"/>
        <end position="68"/>
    </location>
</feature>
<protein>
    <submittedName>
        <fullName evidence="2">Uncharacterized protein</fullName>
    </submittedName>
</protein>
<keyword evidence="3" id="KW-1185">Reference proteome</keyword>
<name>A0A8T0RRF0_PANVG</name>
<feature type="region of interest" description="Disordered" evidence="1">
    <location>
        <begin position="16"/>
        <end position="103"/>
    </location>
</feature>
<dbReference type="AlphaFoldDB" id="A0A8T0RRF0"/>
<evidence type="ECO:0000313" key="3">
    <source>
        <dbReference type="Proteomes" id="UP000823388"/>
    </source>
</evidence>
<accession>A0A8T0RRF0</accession>
<sequence length="171" mass="18154">MCLWFACFGLHKHNDDSYAPPPAGGVPTKPPHDGRPPQVAAQPNGYGQPQGARYGNGNGNGYGHGHYGAGAPHTAAGAGADEAGRKASNDVRRGPAAPAAKYAPEKAAVYTGAAETVRQPAWNGKVAEEVAHAAQQQHHYNYHYEREPVRKDAAMDCRHYTASATTDHGRY</sequence>
<reference evidence="2" key="1">
    <citation type="submission" date="2020-05" db="EMBL/GenBank/DDBJ databases">
        <title>WGS assembly of Panicum virgatum.</title>
        <authorList>
            <person name="Lovell J.T."/>
            <person name="Jenkins J."/>
            <person name="Shu S."/>
            <person name="Juenger T.E."/>
            <person name="Schmutz J."/>
        </authorList>
    </citation>
    <scope>NUCLEOTIDE SEQUENCE</scope>
    <source>
        <strain evidence="2">AP13</strain>
    </source>
</reference>
<evidence type="ECO:0000313" key="2">
    <source>
        <dbReference type="EMBL" id="KAG2587103.1"/>
    </source>
</evidence>
<comment type="caution">
    <text evidence="2">The sequence shown here is derived from an EMBL/GenBank/DDBJ whole genome shotgun (WGS) entry which is preliminary data.</text>
</comment>